<feature type="compositionally biased region" description="Polar residues" evidence="2">
    <location>
        <begin position="103"/>
        <end position="115"/>
    </location>
</feature>
<proteinExistence type="inferred from homology"/>
<dbReference type="FunFam" id="3.40.50.300:FF:002568">
    <property type="entry name" value="Cell division protein (FtsH)"/>
    <property type="match status" value="1"/>
</dbReference>
<dbReference type="AlphaFoldDB" id="A0A0N5BRE2"/>
<dbReference type="Pfam" id="PF00004">
    <property type="entry name" value="AAA"/>
    <property type="match status" value="1"/>
</dbReference>
<dbReference type="PANTHER" id="PTHR23076">
    <property type="entry name" value="METALLOPROTEASE M41 FTSH"/>
    <property type="match status" value="1"/>
</dbReference>
<dbReference type="GO" id="GO:0006515">
    <property type="term" value="P:protein quality control for misfolded or incompletely synthesized proteins"/>
    <property type="evidence" value="ECO:0007669"/>
    <property type="project" value="TreeGrafter"/>
</dbReference>
<evidence type="ECO:0000259" key="3">
    <source>
        <dbReference type="SMART" id="SM00382"/>
    </source>
</evidence>
<dbReference type="Gene3D" id="3.40.50.300">
    <property type="entry name" value="P-loop containing nucleotide triphosphate hydrolases"/>
    <property type="match status" value="1"/>
</dbReference>
<dbReference type="GO" id="GO:0007005">
    <property type="term" value="P:mitochondrion organization"/>
    <property type="evidence" value="ECO:0007669"/>
    <property type="project" value="TreeGrafter"/>
</dbReference>
<dbReference type="InterPro" id="IPR003960">
    <property type="entry name" value="ATPase_AAA_CS"/>
</dbReference>
<keyword evidence="4" id="KW-1185">Reference proteome</keyword>
<keyword evidence="1" id="KW-0067">ATP-binding</keyword>
<protein>
    <submittedName>
        <fullName evidence="5">AAA domain-containing protein</fullName>
    </submittedName>
</protein>
<dbReference type="GO" id="GO:0005524">
    <property type="term" value="F:ATP binding"/>
    <property type="evidence" value="ECO:0007669"/>
    <property type="project" value="UniProtKB-KW"/>
</dbReference>
<dbReference type="InterPro" id="IPR003959">
    <property type="entry name" value="ATPase_AAA_core"/>
</dbReference>
<feature type="domain" description="AAA+ ATPase" evidence="3">
    <location>
        <begin position="203"/>
        <end position="340"/>
    </location>
</feature>
<dbReference type="SMART" id="SM00382">
    <property type="entry name" value="AAA"/>
    <property type="match status" value="1"/>
</dbReference>
<dbReference type="SUPFAM" id="SSF52540">
    <property type="entry name" value="P-loop containing nucleoside triphosphate hydrolases"/>
    <property type="match status" value="1"/>
</dbReference>
<dbReference type="GO" id="GO:0016887">
    <property type="term" value="F:ATP hydrolysis activity"/>
    <property type="evidence" value="ECO:0007669"/>
    <property type="project" value="InterPro"/>
</dbReference>
<evidence type="ECO:0000313" key="5">
    <source>
        <dbReference type="WBParaSite" id="SPAL_0000844200.1"/>
    </source>
</evidence>
<accession>A0A0N5BRE2</accession>
<organism evidence="4 5">
    <name type="scientific">Strongyloides papillosus</name>
    <name type="common">Intestinal threadworm</name>
    <dbReference type="NCBI Taxonomy" id="174720"/>
    <lineage>
        <taxon>Eukaryota</taxon>
        <taxon>Metazoa</taxon>
        <taxon>Ecdysozoa</taxon>
        <taxon>Nematoda</taxon>
        <taxon>Chromadorea</taxon>
        <taxon>Rhabditida</taxon>
        <taxon>Tylenchina</taxon>
        <taxon>Panagrolaimomorpha</taxon>
        <taxon>Strongyloidoidea</taxon>
        <taxon>Strongyloididae</taxon>
        <taxon>Strongyloides</taxon>
    </lineage>
</organism>
<keyword evidence="1" id="KW-0547">Nucleotide-binding</keyword>
<dbReference type="PROSITE" id="PS00674">
    <property type="entry name" value="AAA"/>
    <property type="match status" value="1"/>
</dbReference>
<reference evidence="5" key="1">
    <citation type="submission" date="2017-02" db="UniProtKB">
        <authorList>
            <consortium name="WormBaseParasite"/>
        </authorList>
    </citation>
    <scope>IDENTIFICATION</scope>
</reference>
<feature type="region of interest" description="Disordered" evidence="2">
    <location>
        <begin position="101"/>
        <end position="120"/>
    </location>
</feature>
<dbReference type="PANTHER" id="PTHR23076:SF97">
    <property type="entry name" value="ATP-DEPENDENT ZINC METALLOPROTEASE YME1L1"/>
    <property type="match status" value="1"/>
</dbReference>
<dbReference type="Proteomes" id="UP000046392">
    <property type="component" value="Unplaced"/>
</dbReference>
<evidence type="ECO:0000256" key="1">
    <source>
        <dbReference type="RuleBase" id="RU003651"/>
    </source>
</evidence>
<evidence type="ECO:0000313" key="4">
    <source>
        <dbReference type="Proteomes" id="UP000046392"/>
    </source>
</evidence>
<name>A0A0N5BRE2_STREA</name>
<sequence length="457" mass="51672">MNFYRRAGPILRQIFKKREFCSCNKTNLDMCPKRGKRRKMLPCIGGTTSDCASTSPHKKLFQSFNKEKKTAKPENTNLYGNKFNDWLSKFSNDKKEAYMKAPNSVTSSKNSNISESKQEKKKYPTINKNISVIYSFIPILQSMLDILLTNFLELQNFLRSWISENNVPFDDVQAMVEIGTYVLKKIFKYLSQPKKYVKPGKKLPKGVLLVGSPRNGETLLASAIACEVNVPFFYKSGSEFNEVSPGQGAEKLRELFRTAKRNAPCIIFIYKIDSIGSNGDLDCFHPFAKQIINQLIMKMDGFDNNDGIIVIGATNRLEDLDEALLRTEHFDTLASFSIPDLSGRIDVSKIYLDKVPHRNIDIDVLAKTTTGFSAADISNVVNQTTLKVATEGCHYVMQKQLEDARDRLIMGPVRIKGKLPNKESNRITAYQKAGQILVALYTPYATPIHRTPIMQTQ</sequence>
<dbReference type="STRING" id="174720.A0A0N5BRE2"/>
<evidence type="ECO:0000256" key="2">
    <source>
        <dbReference type="SAM" id="MobiDB-lite"/>
    </source>
</evidence>
<dbReference type="InterPro" id="IPR003593">
    <property type="entry name" value="AAA+_ATPase"/>
</dbReference>
<dbReference type="GO" id="GO:0005743">
    <property type="term" value="C:mitochondrial inner membrane"/>
    <property type="evidence" value="ECO:0007669"/>
    <property type="project" value="TreeGrafter"/>
</dbReference>
<dbReference type="GO" id="GO:0004176">
    <property type="term" value="F:ATP-dependent peptidase activity"/>
    <property type="evidence" value="ECO:0007669"/>
    <property type="project" value="TreeGrafter"/>
</dbReference>
<dbReference type="InterPro" id="IPR027417">
    <property type="entry name" value="P-loop_NTPase"/>
</dbReference>
<comment type="similarity">
    <text evidence="1">Belongs to the AAA ATPase family.</text>
</comment>
<dbReference type="Gene3D" id="1.10.8.60">
    <property type="match status" value="1"/>
</dbReference>
<dbReference type="WBParaSite" id="SPAL_0000844200.1">
    <property type="protein sequence ID" value="SPAL_0000844200.1"/>
    <property type="gene ID" value="SPAL_0000844200"/>
</dbReference>